<dbReference type="SUPFAM" id="SSF51206">
    <property type="entry name" value="cAMP-binding domain-like"/>
    <property type="match status" value="1"/>
</dbReference>
<dbReference type="Proteomes" id="UP001595711">
    <property type="component" value="Unassembled WGS sequence"/>
</dbReference>
<sequence>MRRRTLAAGEVAFRQGDRATAIFRVEAGRFRLVRHLEDGAGVALHVARVGETFAEAALFAASYHCDAVAEVESVLLAVPKADLLAALTREPEAALGYARHLGRQVRDLRAQLELRNIRNAPQRLLAWLHLHASGDPPVVMLDRPWTEIAPELGLTHEAVYRALAALQKARRIRRNKDMIRII</sequence>
<reference evidence="7" key="1">
    <citation type="journal article" date="2019" name="Int. J. Syst. Evol. Microbiol.">
        <title>The Global Catalogue of Microorganisms (GCM) 10K type strain sequencing project: providing services to taxonomists for standard genome sequencing and annotation.</title>
        <authorList>
            <consortium name="The Broad Institute Genomics Platform"/>
            <consortium name="The Broad Institute Genome Sequencing Center for Infectious Disease"/>
            <person name="Wu L."/>
            <person name="Ma J."/>
        </authorList>
    </citation>
    <scope>NUCLEOTIDE SEQUENCE [LARGE SCALE GENOMIC DNA]</scope>
    <source>
        <strain evidence="7">KCTC 42182</strain>
    </source>
</reference>
<dbReference type="Gene3D" id="2.60.120.10">
    <property type="entry name" value="Jelly Rolls"/>
    <property type="match status" value="1"/>
</dbReference>
<dbReference type="EMBL" id="JBHRYJ010000002">
    <property type="protein sequence ID" value="MFC3676106.1"/>
    <property type="molecule type" value="Genomic_DNA"/>
</dbReference>
<evidence type="ECO:0000256" key="1">
    <source>
        <dbReference type="ARBA" id="ARBA00023015"/>
    </source>
</evidence>
<dbReference type="InterPro" id="IPR014710">
    <property type="entry name" value="RmlC-like_jellyroll"/>
</dbReference>
<proteinExistence type="predicted"/>
<dbReference type="PANTHER" id="PTHR24567">
    <property type="entry name" value="CRP FAMILY TRANSCRIPTIONAL REGULATORY PROTEIN"/>
    <property type="match status" value="1"/>
</dbReference>
<dbReference type="CDD" id="cd00038">
    <property type="entry name" value="CAP_ED"/>
    <property type="match status" value="1"/>
</dbReference>
<dbReference type="PANTHER" id="PTHR24567:SF74">
    <property type="entry name" value="HTH-TYPE TRANSCRIPTIONAL REGULATOR ARCR"/>
    <property type="match status" value="1"/>
</dbReference>
<dbReference type="SUPFAM" id="SSF46785">
    <property type="entry name" value="Winged helix' DNA-binding domain"/>
    <property type="match status" value="1"/>
</dbReference>
<keyword evidence="3" id="KW-0804">Transcription</keyword>
<feature type="domain" description="HTH crp-type" evidence="5">
    <location>
        <begin position="118"/>
        <end position="182"/>
    </location>
</feature>
<dbReference type="PROSITE" id="PS50042">
    <property type="entry name" value="CNMP_BINDING_3"/>
    <property type="match status" value="1"/>
</dbReference>
<dbReference type="Pfam" id="PF00027">
    <property type="entry name" value="cNMP_binding"/>
    <property type="match status" value="1"/>
</dbReference>
<evidence type="ECO:0000256" key="2">
    <source>
        <dbReference type="ARBA" id="ARBA00023125"/>
    </source>
</evidence>
<keyword evidence="2" id="KW-0238">DNA-binding</keyword>
<organism evidence="6 7">
    <name type="scientific">Ferrovibrio xuzhouensis</name>
    <dbReference type="NCBI Taxonomy" id="1576914"/>
    <lineage>
        <taxon>Bacteria</taxon>
        <taxon>Pseudomonadati</taxon>
        <taxon>Pseudomonadota</taxon>
        <taxon>Alphaproteobacteria</taxon>
        <taxon>Rhodospirillales</taxon>
        <taxon>Rhodospirillaceae</taxon>
        <taxon>Ferrovibrio</taxon>
    </lineage>
</organism>
<name>A0ABV7VF55_9PROT</name>
<gene>
    <name evidence="6" type="ORF">ACFOOQ_11165</name>
</gene>
<dbReference type="InterPro" id="IPR050397">
    <property type="entry name" value="Env_Response_Regulators"/>
</dbReference>
<evidence type="ECO:0000259" key="4">
    <source>
        <dbReference type="PROSITE" id="PS50042"/>
    </source>
</evidence>
<evidence type="ECO:0000313" key="7">
    <source>
        <dbReference type="Proteomes" id="UP001595711"/>
    </source>
</evidence>
<dbReference type="InterPro" id="IPR000595">
    <property type="entry name" value="cNMP-bd_dom"/>
</dbReference>
<keyword evidence="7" id="KW-1185">Reference proteome</keyword>
<accession>A0ABV7VF55</accession>
<evidence type="ECO:0000259" key="5">
    <source>
        <dbReference type="PROSITE" id="PS51063"/>
    </source>
</evidence>
<dbReference type="InterPro" id="IPR036390">
    <property type="entry name" value="WH_DNA-bd_sf"/>
</dbReference>
<dbReference type="InterPro" id="IPR018490">
    <property type="entry name" value="cNMP-bd_dom_sf"/>
</dbReference>
<keyword evidence="1" id="KW-0805">Transcription regulation</keyword>
<feature type="domain" description="Cyclic nucleotide-binding" evidence="4">
    <location>
        <begin position="1"/>
        <end position="59"/>
    </location>
</feature>
<dbReference type="SMART" id="SM00100">
    <property type="entry name" value="cNMP"/>
    <property type="match status" value="1"/>
</dbReference>
<dbReference type="InterPro" id="IPR012318">
    <property type="entry name" value="HTH_CRP"/>
</dbReference>
<protein>
    <submittedName>
        <fullName evidence="6">Crp/Fnr family transcriptional regulator</fullName>
    </submittedName>
</protein>
<dbReference type="PROSITE" id="PS51063">
    <property type="entry name" value="HTH_CRP_2"/>
    <property type="match status" value="1"/>
</dbReference>
<evidence type="ECO:0000256" key="3">
    <source>
        <dbReference type="ARBA" id="ARBA00023163"/>
    </source>
</evidence>
<dbReference type="RefSeq" id="WP_379727543.1">
    <property type="nucleotide sequence ID" value="NZ_JBHRYJ010000002.1"/>
</dbReference>
<comment type="caution">
    <text evidence="6">The sequence shown here is derived from an EMBL/GenBank/DDBJ whole genome shotgun (WGS) entry which is preliminary data.</text>
</comment>
<evidence type="ECO:0000313" key="6">
    <source>
        <dbReference type="EMBL" id="MFC3676106.1"/>
    </source>
</evidence>